<evidence type="ECO:0000259" key="12">
    <source>
        <dbReference type="PROSITE" id="PS50902"/>
    </source>
</evidence>
<evidence type="ECO:0000313" key="14">
    <source>
        <dbReference type="EMBL" id="RDV04343.1"/>
    </source>
</evidence>
<dbReference type="SUPFAM" id="SSF63380">
    <property type="entry name" value="Riboflavin synthase domain-like"/>
    <property type="match status" value="1"/>
</dbReference>
<dbReference type="GO" id="GO:0050660">
    <property type="term" value="F:flavin adenine dinucleotide binding"/>
    <property type="evidence" value="ECO:0007669"/>
    <property type="project" value="TreeGrafter"/>
</dbReference>
<evidence type="ECO:0000256" key="7">
    <source>
        <dbReference type="ARBA" id="ARBA00022857"/>
    </source>
</evidence>
<keyword evidence="9" id="KW-0560">Oxidoreductase</keyword>
<dbReference type="InterPro" id="IPR001433">
    <property type="entry name" value="OxRdtase_FAD/NAD-bd"/>
</dbReference>
<dbReference type="SUPFAM" id="SSF52218">
    <property type="entry name" value="Flavoproteins"/>
    <property type="match status" value="1"/>
</dbReference>
<feature type="domain" description="Flavodoxin-like" evidence="12">
    <location>
        <begin position="63"/>
        <end position="201"/>
    </location>
</feature>
<dbReference type="Pfam" id="PF00258">
    <property type="entry name" value="Flavodoxin_1"/>
    <property type="match status" value="1"/>
</dbReference>
<evidence type="ECO:0000256" key="5">
    <source>
        <dbReference type="ARBA" id="ARBA00022643"/>
    </source>
</evidence>
<keyword evidence="8" id="KW-0249">Electron transport</keyword>
<dbReference type="Pfam" id="PF00175">
    <property type="entry name" value="NAD_binding_1"/>
    <property type="match status" value="1"/>
</dbReference>
<dbReference type="InterPro" id="IPR003097">
    <property type="entry name" value="CysJ-like_FAD-binding"/>
</dbReference>
<sequence length="581" mass="63893">MAVVQIPKTAPFDDGDIALLNQVVGGATPTQRAWLAGFLAGVESVSGDVAEIASPVTIAAEPLTIVFATESGNSERLANDIARTARKGGLKPSVIDLADLDMTSLKSVRRLVFVAATWGEGEPPSRVAAKYNELMTADFGRLDGVEYAVLALGDTSYAEFCAIGRKIDERLAALGGKRVVDRADCDLDFEKPAAAWTDKVVKALAPPEAARGKIIPVEFGKAAAVKPDIVEAEIVELTNLNSSRSDKETVHLALRFTDAVLPYEPGDSLDLYVENDPAEVDALLKAAGLSDDKALRDELISQRDIHTLSLKSLETYATATNHQYVKGLIEQGEARDWIPGRQLIDLVSNFPIALKAEHLRAVTRTLAPRAYSVASSRRENEEEAHLLISAVRYETHGHSRKGVASTYVAERRKRGDKVRVKLRSNKHFRLPADGRDIIMVGPGTGIAPFRAFVQERRAAGAKGRSWLFFGDRHFTHDFLYQLEWQEALKDGGLTRMDVAFSRDQPEKVYVQDRIWERRRDIVEWLDGGANFYVCGDAKAMAKDVRASLVRAYQDVKSLSAEAAEAAVAEVERDKRYLTDTY</sequence>
<organism evidence="14 15">
    <name type="scientific">Undibacter mobilis</name>
    <dbReference type="NCBI Taxonomy" id="2292256"/>
    <lineage>
        <taxon>Bacteria</taxon>
        <taxon>Pseudomonadati</taxon>
        <taxon>Pseudomonadota</taxon>
        <taxon>Alphaproteobacteria</taxon>
        <taxon>Hyphomicrobiales</taxon>
        <taxon>Nitrobacteraceae</taxon>
        <taxon>Undibacter</taxon>
    </lineage>
</organism>
<name>A0A371BAB5_9BRAD</name>
<dbReference type="AlphaFoldDB" id="A0A371BAB5"/>
<gene>
    <name evidence="14" type="ORF">DXH78_06975</name>
</gene>
<dbReference type="InterPro" id="IPR008254">
    <property type="entry name" value="Flavodoxin/NO_synth"/>
</dbReference>
<dbReference type="InterPro" id="IPR001709">
    <property type="entry name" value="Flavoprot_Pyr_Nucl_cyt_Rdtase"/>
</dbReference>
<evidence type="ECO:0000256" key="1">
    <source>
        <dbReference type="ARBA" id="ARBA00001917"/>
    </source>
</evidence>
<keyword evidence="6" id="KW-0274">FAD</keyword>
<evidence type="ECO:0000256" key="8">
    <source>
        <dbReference type="ARBA" id="ARBA00022982"/>
    </source>
</evidence>
<evidence type="ECO:0000256" key="10">
    <source>
        <dbReference type="ARBA" id="ARBA00023192"/>
    </source>
</evidence>
<keyword evidence="15" id="KW-1185">Reference proteome</keyword>
<keyword evidence="5" id="KW-0288">FMN</keyword>
<dbReference type="CDD" id="cd06199">
    <property type="entry name" value="SiR"/>
    <property type="match status" value="1"/>
</dbReference>
<dbReference type="SUPFAM" id="SSF52343">
    <property type="entry name" value="Ferredoxin reductase-like, C-terminal NADP-linked domain"/>
    <property type="match status" value="1"/>
</dbReference>
<comment type="caution">
    <text evidence="14">The sequence shown here is derived from an EMBL/GenBank/DDBJ whole genome shotgun (WGS) entry which is preliminary data.</text>
</comment>
<evidence type="ECO:0000256" key="9">
    <source>
        <dbReference type="ARBA" id="ARBA00023002"/>
    </source>
</evidence>
<dbReference type="GO" id="GO:0010181">
    <property type="term" value="F:FMN binding"/>
    <property type="evidence" value="ECO:0007669"/>
    <property type="project" value="InterPro"/>
</dbReference>
<dbReference type="Gene3D" id="2.40.30.10">
    <property type="entry name" value="Translation factors"/>
    <property type="match status" value="1"/>
</dbReference>
<dbReference type="Gene3D" id="1.20.990.10">
    <property type="entry name" value="NADPH-cytochrome p450 Reductase, Chain A, domain 3"/>
    <property type="match status" value="1"/>
</dbReference>
<evidence type="ECO:0000256" key="4">
    <source>
        <dbReference type="ARBA" id="ARBA00022630"/>
    </source>
</evidence>
<dbReference type="Gene3D" id="3.40.50.360">
    <property type="match status" value="1"/>
</dbReference>
<dbReference type="InterPro" id="IPR023173">
    <property type="entry name" value="NADPH_Cyt_P450_Rdtase_alpha"/>
</dbReference>
<evidence type="ECO:0000256" key="6">
    <source>
        <dbReference type="ARBA" id="ARBA00022827"/>
    </source>
</evidence>
<keyword evidence="7" id="KW-0521">NADP</keyword>
<dbReference type="PANTHER" id="PTHR19384:SF128">
    <property type="entry name" value="NADPH OXIDOREDUCTASE A"/>
    <property type="match status" value="1"/>
</dbReference>
<keyword evidence="8" id="KW-0813">Transport</keyword>
<comment type="catalytic activity">
    <reaction evidence="11">
        <text>hydrogen sulfide + 3 NADP(+) + 3 H2O = sulfite + 3 NADPH + 4 H(+)</text>
        <dbReference type="Rhea" id="RHEA:13801"/>
        <dbReference type="ChEBI" id="CHEBI:15377"/>
        <dbReference type="ChEBI" id="CHEBI:15378"/>
        <dbReference type="ChEBI" id="CHEBI:17359"/>
        <dbReference type="ChEBI" id="CHEBI:29919"/>
        <dbReference type="ChEBI" id="CHEBI:57783"/>
        <dbReference type="ChEBI" id="CHEBI:58349"/>
        <dbReference type="EC" id="1.8.1.2"/>
    </reaction>
</comment>
<dbReference type="Proteomes" id="UP000263993">
    <property type="component" value="Unassembled WGS sequence"/>
</dbReference>
<dbReference type="PROSITE" id="PS51384">
    <property type="entry name" value="FAD_FR"/>
    <property type="match status" value="1"/>
</dbReference>
<dbReference type="GO" id="GO:0019344">
    <property type="term" value="P:cysteine biosynthetic process"/>
    <property type="evidence" value="ECO:0007669"/>
    <property type="project" value="UniProtKB-KW"/>
</dbReference>
<dbReference type="PROSITE" id="PS50902">
    <property type="entry name" value="FLAVODOXIN_LIKE"/>
    <property type="match status" value="1"/>
</dbReference>
<dbReference type="InterPro" id="IPR039261">
    <property type="entry name" value="FNR_nucleotide-bd"/>
</dbReference>
<dbReference type="InterPro" id="IPR017938">
    <property type="entry name" value="Riboflavin_synthase-like_b-brl"/>
</dbReference>
<dbReference type="InterPro" id="IPR001094">
    <property type="entry name" value="Flavdoxin-like"/>
</dbReference>
<dbReference type="PRINTS" id="PR00371">
    <property type="entry name" value="FPNCR"/>
</dbReference>
<dbReference type="GO" id="GO:0005829">
    <property type="term" value="C:cytosol"/>
    <property type="evidence" value="ECO:0007669"/>
    <property type="project" value="TreeGrafter"/>
</dbReference>
<dbReference type="EMBL" id="QRGO01000001">
    <property type="protein sequence ID" value="RDV04343.1"/>
    <property type="molecule type" value="Genomic_DNA"/>
</dbReference>
<comment type="cofactor">
    <cofactor evidence="1">
        <name>FMN</name>
        <dbReference type="ChEBI" id="CHEBI:58210"/>
    </cofactor>
</comment>
<dbReference type="Pfam" id="PF00667">
    <property type="entry name" value="FAD_binding_1"/>
    <property type="match status" value="2"/>
</dbReference>
<dbReference type="FunFam" id="3.40.50.80:FF:000001">
    <property type="entry name" value="NADPH--cytochrome P450 reductase 1"/>
    <property type="match status" value="1"/>
</dbReference>
<proteinExistence type="predicted"/>
<evidence type="ECO:0000259" key="13">
    <source>
        <dbReference type="PROSITE" id="PS51384"/>
    </source>
</evidence>
<evidence type="ECO:0000256" key="3">
    <source>
        <dbReference type="ARBA" id="ARBA00012604"/>
    </source>
</evidence>
<protein>
    <recommendedName>
        <fullName evidence="3">assimilatory sulfite reductase (NADPH)</fullName>
        <ecNumber evidence="3">1.8.1.2</ecNumber>
    </recommendedName>
</protein>
<evidence type="ECO:0000313" key="15">
    <source>
        <dbReference type="Proteomes" id="UP000263993"/>
    </source>
</evidence>
<dbReference type="Gene3D" id="3.40.50.80">
    <property type="entry name" value="Nucleotide-binding domain of ferredoxin-NADP reductase (FNR) module"/>
    <property type="match status" value="1"/>
</dbReference>
<dbReference type="OrthoDB" id="9816402at2"/>
<dbReference type="GO" id="GO:0004783">
    <property type="term" value="F:sulfite reductase (NADPH) activity"/>
    <property type="evidence" value="ECO:0007669"/>
    <property type="project" value="UniProtKB-EC"/>
</dbReference>
<dbReference type="InterPro" id="IPR029039">
    <property type="entry name" value="Flavoprotein-like_sf"/>
</dbReference>
<keyword evidence="4" id="KW-0285">Flavoprotein</keyword>
<dbReference type="InterPro" id="IPR017927">
    <property type="entry name" value="FAD-bd_FR_type"/>
</dbReference>
<dbReference type="PRINTS" id="PR00369">
    <property type="entry name" value="FLAVODOXIN"/>
</dbReference>
<evidence type="ECO:0000256" key="2">
    <source>
        <dbReference type="ARBA" id="ARBA00001974"/>
    </source>
</evidence>
<accession>A0A371BAB5</accession>
<comment type="cofactor">
    <cofactor evidence="2">
        <name>FAD</name>
        <dbReference type="ChEBI" id="CHEBI:57692"/>
    </cofactor>
</comment>
<keyword evidence="10" id="KW-0198">Cysteine biosynthesis</keyword>
<dbReference type="RefSeq" id="WP_115516369.1">
    <property type="nucleotide sequence ID" value="NZ_QRGO01000001.1"/>
</dbReference>
<evidence type="ECO:0000256" key="11">
    <source>
        <dbReference type="ARBA" id="ARBA00052219"/>
    </source>
</evidence>
<dbReference type="PANTHER" id="PTHR19384">
    <property type="entry name" value="NITRIC OXIDE SYNTHASE-RELATED"/>
    <property type="match status" value="1"/>
</dbReference>
<dbReference type="EC" id="1.8.1.2" evidence="3"/>
<keyword evidence="10" id="KW-0028">Amino-acid biosynthesis</keyword>
<feature type="domain" description="FAD-binding FR-type" evidence="13">
    <location>
        <begin position="227"/>
        <end position="431"/>
    </location>
</feature>
<reference evidence="15" key="1">
    <citation type="submission" date="2018-08" db="EMBL/GenBank/DDBJ databases">
        <authorList>
            <person name="Kim S.-J."/>
            <person name="Jung G.-Y."/>
        </authorList>
    </citation>
    <scope>NUCLEOTIDE SEQUENCE [LARGE SCALE GENOMIC DNA]</scope>
    <source>
        <strain evidence="15">GY_H</strain>
    </source>
</reference>